<evidence type="ECO:0000313" key="2">
    <source>
        <dbReference type="EMBL" id="MFN0257308.1"/>
    </source>
</evidence>
<dbReference type="Pfam" id="PF04101">
    <property type="entry name" value="Glyco_tran_28_C"/>
    <property type="match status" value="1"/>
</dbReference>
<evidence type="ECO:0000259" key="1">
    <source>
        <dbReference type="Pfam" id="PF04101"/>
    </source>
</evidence>
<comment type="caution">
    <text evidence="2">The sequence shown here is derived from an EMBL/GenBank/DDBJ whole genome shotgun (WGS) entry which is preliminary data.</text>
</comment>
<evidence type="ECO:0000313" key="3">
    <source>
        <dbReference type="Proteomes" id="UP001517247"/>
    </source>
</evidence>
<protein>
    <submittedName>
        <fullName evidence="2">Glycosyltransferase</fullName>
    </submittedName>
</protein>
<accession>A0ABW9J9U1</accession>
<gene>
    <name evidence="2" type="ORF">E6A44_017085</name>
</gene>
<name>A0ABW9J9U1_9SPHI</name>
<proteinExistence type="predicted"/>
<dbReference type="SUPFAM" id="SSF53756">
    <property type="entry name" value="UDP-Glycosyltransferase/glycogen phosphorylase"/>
    <property type="match status" value="1"/>
</dbReference>
<dbReference type="InterPro" id="IPR007235">
    <property type="entry name" value="Glyco_trans_28_C"/>
</dbReference>
<dbReference type="EMBL" id="SSHJ02000008">
    <property type="protein sequence ID" value="MFN0257308.1"/>
    <property type="molecule type" value="Genomic_DNA"/>
</dbReference>
<feature type="domain" description="Glycosyl transferase family 28 C-terminal" evidence="1">
    <location>
        <begin position="219"/>
        <end position="299"/>
    </location>
</feature>
<dbReference type="RefSeq" id="WP_138724376.1">
    <property type="nucleotide sequence ID" value="NZ_SSHJ02000008.1"/>
</dbReference>
<dbReference type="Gene3D" id="3.40.50.2000">
    <property type="entry name" value="Glycogen Phosphorylase B"/>
    <property type="match status" value="1"/>
</dbReference>
<reference evidence="2 3" key="1">
    <citation type="submission" date="2024-12" db="EMBL/GenBank/DDBJ databases">
        <authorList>
            <person name="Hu S."/>
        </authorList>
    </citation>
    <scope>NUCLEOTIDE SEQUENCE [LARGE SCALE GENOMIC DNA]</scope>
    <source>
        <strain evidence="2 3">THG-T11</strain>
    </source>
</reference>
<dbReference type="Proteomes" id="UP001517247">
    <property type="component" value="Unassembled WGS sequence"/>
</dbReference>
<organism evidence="2 3">
    <name type="scientific">Pedobacter ureilyticus</name>
    <dbReference type="NCBI Taxonomy" id="1393051"/>
    <lineage>
        <taxon>Bacteria</taxon>
        <taxon>Pseudomonadati</taxon>
        <taxon>Bacteroidota</taxon>
        <taxon>Sphingobacteriia</taxon>
        <taxon>Sphingobacteriales</taxon>
        <taxon>Sphingobacteriaceae</taxon>
        <taxon>Pedobacter</taxon>
    </lineage>
</organism>
<sequence length="352" mass="40253">MQYNFAFYIHHHGSGHFMRSLALAKQLEGSKVTLMGSGLERYRHLIPDWIDWFEIPLDLPEEDENLYRKTKPIGLHYAPLNVQGQRQRVRMMTEFFAKEESLILIVDVSVEVAMLATLSGVPYITVRQHGIRNDEPHLIAYANALGLLAPYGSELHSREEDWLYKKTFFSGGFSRFRKSDETPSSGRVVSVLIGNGGTSIDQRLVRHLTSTCPDWHFHIIGLLTGEDTRSEHENVTYHGNNYAPEALLKNSTIILGNAGHNTVMEIASLNRHLIVIPEDRPFQEQRIKSRQLAKMGFATEVDPSMVYEVDWKNLFEELLLKMPNWGGTISENALLDTANYLKTKFSELYFQT</sequence>
<keyword evidence="3" id="KW-1185">Reference proteome</keyword>